<gene>
    <name evidence="1" type="ORF">NZK81_02895</name>
</gene>
<organism evidence="1 2">
    <name type="scientific">Novosphingobium mangrovi</name>
    <name type="common">ex Huang et al. 2023</name>
    <dbReference type="NCBI Taxonomy" id="2976432"/>
    <lineage>
        <taxon>Bacteria</taxon>
        <taxon>Pseudomonadati</taxon>
        <taxon>Pseudomonadota</taxon>
        <taxon>Alphaproteobacteria</taxon>
        <taxon>Sphingomonadales</taxon>
        <taxon>Sphingomonadaceae</taxon>
        <taxon>Novosphingobium</taxon>
    </lineage>
</organism>
<protein>
    <submittedName>
        <fullName evidence="1">Uncharacterized protein</fullName>
    </submittedName>
</protein>
<evidence type="ECO:0000313" key="2">
    <source>
        <dbReference type="Proteomes" id="UP001165583"/>
    </source>
</evidence>
<dbReference type="Proteomes" id="UP001165583">
    <property type="component" value="Unassembled WGS sequence"/>
</dbReference>
<proteinExistence type="predicted"/>
<reference evidence="1" key="1">
    <citation type="submission" date="2022-09" db="EMBL/GenBank/DDBJ databases">
        <title>Novosphingobium sp. Nov., a polycyclic aromatic hydrocarbon-degrading bacterium isolated form mangrove sediments in HongKong.</title>
        <authorList>
            <person name="Hu Z."/>
        </authorList>
    </citation>
    <scope>NUCLEOTIDE SEQUENCE</scope>
    <source>
        <strain evidence="1">HK4-1</strain>
    </source>
</reference>
<sequence>MTKPSPEDREIDHGGFCMECNMPWEQCDCTFLMYECGMLEDGTCMLAGTEECDWECPRNG</sequence>
<evidence type="ECO:0000313" key="1">
    <source>
        <dbReference type="EMBL" id="MCT2398487.1"/>
    </source>
</evidence>
<dbReference type="RefSeq" id="WP_260043644.1">
    <property type="nucleotide sequence ID" value="NZ_JANZXA010000001.1"/>
</dbReference>
<name>A0ABT2I1J9_9SPHN</name>
<accession>A0ABT2I1J9</accession>
<comment type="caution">
    <text evidence="1">The sequence shown here is derived from an EMBL/GenBank/DDBJ whole genome shotgun (WGS) entry which is preliminary data.</text>
</comment>
<dbReference type="EMBL" id="JANZXA010000001">
    <property type="protein sequence ID" value="MCT2398487.1"/>
    <property type="molecule type" value="Genomic_DNA"/>
</dbReference>
<keyword evidence="2" id="KW-1185">Reference proteome</keyword>